<gene>
    <name evidence="4" type="ORF">Y5W_01656</name>
</gene>
<evidence type="ECO:0000256" key="2">
    <source>
        <dbReference type="ARBA" id="ARBA00023033"/>
    </source>
</evidence>
<dbReference type="Gene3D" id="3.30.9.10">
    <property type="entry name" value="D-Amino Acid Oxidase, subunit A, domain 2"/>
    <property type="match status" value="1"/>
</dbReference>
<dbReference type="SUPFAM" id="SSF51905">
    <property type="entry name" value="FAD/NAD(P)-binding domain"/>
    <property type="match status" value="1"/>
</dbReference>
<protein>
    <submittedName>
        <fullName evidence="4">2-methyl-3-hydroxypyridine-5-carboxylic acid oxygenase</fullName>
    </submittedName>
</protein>
<accession>A0ABS0ARY4</accession>
<feature type="domain" description="FAD-binding" evidence="3">
    <location>
        <begin position="9"/>
        <end position="309"/>
    </location>
</feature>
<evidence type="ECO:0000259" key="3">
    <source>
        <dbReference type="Pfam" id="PF01494"/>
    </source>
</evidence>
<keyword evidence="1" id="KW-0560">Oxidoreductase</keyword>
<dbReference type="RefSeq" id="WP_228548592.1">
    <property type="nucleotide sequence ID" value="NZ_ARXX01000021.1"/>
</dbReference>
<proteinExistence type="predicted"/>
<dbReference type="InterPro" id="IPR002938">
    <property type="entry name" value="FAD-bd"/>
</dbReference>
<dbReference type="InterPro" id="IPR036188">
    <property type="entry name" value="FAD/NAD-bd_sf"/>
</dbReference>
<dbReference type="InterPro" id="IPR050493">
    <property type="entry name" value="FAD-dep_Monooxygenase_BioMet"/>
</dbReference>
<dbReference type="PANTHER" id="PTHR13789:SF309">
    <property type="entry name" value="PUTATIVE (AFU_ORTHOLOGUE AFUA_6G14510)-RELATED"/>
    <property type="match status" value="1"/>
</dbReference>
<dbReference type="PRINTS" id="PR00420">
    <property type="entry name" value="RNGMNOXGNASE"/>
</dbReference>
<name>A0ABS0ARY4_9GAMM</name>
<evidence type="ECO:0000313" key="5">
    <source>
        <dbReference type="Proteomes" id="UP000662703"/>
    </source>
</evidence>
<organism evidence="4 5">
    <name type="scientific">Alloalcanivorax profundimaris</name>
    <dbReference type="NCBI Taxonomy" id="2735259"/>
    <lineage>
        <taxon>Bacteria</taxon>
        <taxon>Pseudomonadati</taxon>
        <taxon>Pseudomonadota</taxon>
        <taxon>Gammaproteobacteria</taxon>
        <taxon>Oceanospirillales</taxon>
        <taxon>Alcanivoracaceae</taxon>
        <taxon>Alloalcanivorax</taxon>
    </lineage>
</organism>
<keyword evidence="2" id="KW-0503">Monooxygenase</keyword>
<sequence>MSETRHAEIAGAGFAGLASAIALKQRGWSVRVHESSPELRAFGAGIYIWDNGLHVLDSLDAYQQVLNGAFAAPAYETRTNGVRLSYQRINQPGYRRLLTMTRQHLYEAMLDSARRHGIEIVTRSEVVAADPEGRLKVADGRWFEADLVIGADGVKSKVRDSLDIPLERQRYHDGLTRVLAPRGPLKGGDWDNVIDFWHKGEDGRTLRILYTPCSEDTLYMAMMAGLDDHEAAAIPVNPAPWVEAFPGLRPALESLGDRGRYDLYEKTVLKEWAIGKVAVVGDSAHAMPPTLAQGAGCAMMNALGLAVAMEESDTVEEGLALWQQRERPLTDHTQGRAAELAASRELAHGMSWSDTDMRAAGHLPTGTSAAFSA</sequence>
<evidence type="ECO:0000256" key="1">
    <source>
        <dbReference type="ARBA" id="ARBA00023002"/>
    </source>
</evidence>
<dbReference type="EMBL" id="ARXX01000021">
    <property type="protein sequence ID" value="MBF5056362.1"/>
    <property type="molecule type" value="Genomic_DNA"/>
</dbReference>
<keyword evidence="5" id="KW-1185">Reference proteome</keyword>
<dbReference type="Gene3D" id="3.50.50.60">
    <property type="entry name" value="FAD/NAD(P)-binding domain"/>
    <property type="match status" value="1"/>
</dbReference>
<reference evidence="4 5" key="1">
    <citation type="submission" date="2012-09" db="EMBL/GenBank/DDBJ databases">
        <title>Genome Sequence of alkane-degrading Bacterium Alcanivorax sp. 521-1.</title>
        <authorList>
            <person name="Lai Q."/>
            <person name="Shao Z."/>
        </authorList>
    </citation>
    <scope>NUCLEOTIDE SEQUENCE [LARGE SCALE GENOMIC DNA]</scope>
    <source>
        <strain evidence="4 5">521-1</strain>
    </source>
</reference>
<comment type="caution">
    <text evidence="4">The sequence shown here is derived from an EMBL/GenBank/DDBJ whole genome shotgun (WGS) entry which is preliminary data.</text>
</comment>
<dbReference type="Proteomes" id="UP000662703">
    <property type="component" value="Unassembled WGS sequence"/>
</dbReference>
<dbReference type="PANTHER" id="PTHR13789">
    <property type="entry name" value="MONOOXYGENASE"/>
    <property type="match status" value="1"/>
</dbReference>
<evidence type="ECO:0000313" key="4">
    <source>
        <dbReference type="EMBL" id="MBF5056362.1"/>
    </source>
</evidence>
<dbReference type="Pfam" id="PF01494">
    <property type="entry name" value="FAD_binding_3"/>
    <property type="match status" value="1"/>
</dbReference>